<dbReference type="KEGG" id="nfl:COO91_00227"/>
<evidence type="ECO:0000313" key="2">
    <source>
        <dbReference type="EMBL" id="AUB34407.1"/>
    </source>
</evidence>
<feature type="region of interest" description="Disordered" evidence="1">
    <location>
        <begin position="1"/>
        <end position="50"/>
    </location>
</feature>
<proteinExistence type="predicted"/>
<dbReference type="Proteomes" id="UP000232003">
    <property type="component" value="Chromosome"/>
</dbReference>
<dbReference type="AlphaFoldDB" id="A0A2K8SG48"/>
<evidence type="ECO:0000256" key="1">
    <source>
        <dbReference type="SAM" id="MobiDB-lite"/>
    </source>
</evidence>
<gene>
    <name evidence="2" type="ORF">COO91_00227</name>
</gene>
<evidence type="ECO:0000313" key="3">
    <source>
        <dbReference type="Proteomes" id="UP000232003"/>
    </source>
</evidence>
<name>A0A2K8SG48_9NOSO</name>
<keyword evidence="3" id="KW-1185">Reference proteome</keyword>
<dbReference type="EMBL" id="CP024785">
    <property type="protein sequence ID" value="AUB34407.1"/>
    <property type="molecule type" value="Genomic_DNA"/>
</dbReference>
<reference evidence="2 3" key="1">
    <citation type="submission" date="2017-11" db="EMBL/GenBank/DDBJ databases">
        <title>Complete genome of a free-living desiccation-tolerant cyanobacterium and its photosynthetic adaptation to extreme terrestrial habitat.</title>
        <authorList>
            <person name="Shang J."/>
        </authorList>
    </citation>
    <scope>NUCLEOTIDE SEQUENCE [LARGE SCALE GENOMIC DNA]</scope>
    <source>
        <strain evidence="2 3">CCNUN1</strain>
    </source>
</reference>
<accession>A0A2K8SG48</accession>
<protein>
    <submittedName>
        <fullName evidence="2">Uncharacterized protein</fullName>
    </submittedName>
</protein>
<sequence>MCHCDRSNSDTSAVTATALPPISEISSTKDSSPAWLRADTTNDAPRLAKL</sequence>
<organism evidence="2 3">
    <name type="scientific">Nostoc flagelliforme CCNUN1</name>
    <dbReference type="NCBI Taxonomy" id="2038116"/>
    <lineage>
        <taxon>Bacteria</taxon>
        <taxon>Bacillati</taxon>
        <taxon>Cyanobacteriota</taxon>
        <taxon>Cyanophyceae</taxon>
        <taxon>Nostocales</taxon>
        <taxon>Nostocaceae</taxon>
        <taxon>Nostoc</taxon>
    </lineage>
</organism>